<dbReference type="InterPro" id="IPR036188">
    <property type="entry name" value="FAD/NAD-bd_sf"/>
</dbReference>
<comment type="caution">
    <text evidence="3">The sequence shown here is derived from an EMBL/GenBank/DDBJ whole genome shotgun (WGS) entry which is preliminary data.</text>
</comment>
<dbReference type="Gene3D" id="3.50.50.60">
    <property type="entry name" value="FAD/NAD(P)-binding domain"/>
    <property type="match status" value="2"/>
</dbReference>
<reference evidence="4" key="1">
    <citation type="submission" date="2018-01" db="EMBL/GenBank/DDBJ databases">
        <title>Rubneribacter badeniensis gen. nov., sp. nov., and Colonibacter rubneri, gen. nov., sp. nov., WGS of new members of the Eggerthellaceae.</title>
        <authorList>
            <person name="Danylec N."/>
            <person name="Stoll D.A."/>
            <person name="Doetsch A."/>
            <person name="Kulling S.E."/>
            <person name="Huch M."/>
        </authorList>
    </citation>
    <scope>NUCLEOTIDE SEQUENCE [LARGE SCALE GENOMIC DNA]</scope>
    <source>
        <strain evidence="4">ResAG-96</strain>
    </source>
</reference>
<dbReference type="PRINTS" id="PR00419">
    <property type="entry name" value="ADXRDTASE"/>
</dbReference>
<accession>A0A2K2U8Z4</accession>
<protein>
    <submittedName>
        <fullName evidence="3">NAD(P)/FAD-dependent oxidoreductase</fullName>
    </submittedName>
</protein>
<keyword evidence="4" id="KW-1185">Reference proteome</keyword>
<dbReference type="Pfam" id="PF01593">
    <property type="entry name" value="Amino_oxidase"/>
    <property type="match status" value="1"/>
</dbReference>
<dbReference type="InterPro" id="IPR002937">
    <property type="entry name" value="Amino_oxidase"/>
</dbReference>
<dbReference type="Proteomes" id="UP000236197">
    <property type="component" value="Unassembled WGS sequence"/>
</dbReference>
<feature type="domain" description="Amine oxidase" evidence="2">
    <location>
        <begin position="75"/>
        <end position="546"/>
    </location>
</feature>
<dbReference type="GO" id="GO:0016491">
    <property type="term" value="F:oxidoreductase activity"/>
    <property type="evidence" value="ECO:0007669"/>
    <property type="project" value="InterPro"/>
</dbReference>
<dbReference type="SUPFAM" id="SSF51905">
    <property type="entry name" value="FAD/NAD(P)-binding domain"/>
    <property type="match status" value="1"/>
</dbReference>
<sequence length="558" mass="60026">MRCAILLKAYAADATRVASAFLSERLTRTLQIEAPETDLPAETSAGGGAPLARGGVMNEENTDGRRTVAVVGAGIAGLAAGVYAQQSGFDVHVFERNDEPGGATIGWERDGYRFEGGAHWVPGTADRTSFNALWREVGALDDEVAVKLPDPYFAYESDGRVALLFRDPKRLRAHLTELAPEDAREIKRLCRDVARFTKVDLPFGDVKGVKAKHPLESNPFTAASMMPAFTRMPSYAKQDVSSLLNCFRSPLIRGLLSCIAGENESATSLVSTLAQFAAGDGGYPEGGSAGMAKRMALRFEELGGSLRFGAPVERVVVKDGIATGVIAGGEVQSFDAVIVAQDTIASAFSLFDPPLDKPWVHTMLSATKPQTGMVVGVGVAADLGELPESIGFSPAEPLQIAGRSFSEITLCNFAAYEGLAPEGCTALTVSLPGDTYDWWREREAAGVYSEEKRLVAERVIAALEERFPPLAGNVKTWEVATPLSFERRLHSYRGSWMSILRPSTNVSPHSAKPQGIANLYFAGQRMLLPGGMVNALKTGRIAVQYLCKDTRTVFQNEI</sequence>
<proteinExistence type="predicted"/>
<dbReference type="AlphaFoldDB" id="A0A2K2U8Z4"/>
<evidence type="ECO:0000313" key="3">
    <source>
        <dbReference type="EMBL" id="PNV66816.1"/>
    </source>
</evidence>
<evidence type="ECO:0000259" key="2">
    <source>
        <dbReference type="Pfam" id="PF01593"/>
    </source>
</evidence>
<gene>
    <name evidence="3" type="ORF">C2L71_11180</name>
</gene>
<dbReference type="EMBL" id="PPEK01000020">
    <property type="protein sequence ID" value="PNV66816.1"/>
    <property type="molecule type" value="Genomic_DNA"/>
</dbReference>
<name>A0A2K2U8Z4_9ACTN</name>
<organism evidence="3 4">
    <name type="scientific">Enteroscipio rubneri</name>
    <dbReference type="NCBI Taxonomy" id="2070686"/>
    <lineage>
        <taxon>Bacteria</taxon>
        <taxon>Bacillati</taxon>
        <taxon>Actinomycetota</taxon>
        <taxon>Coriobacteriia</taxon>
        <taxon>Eggerthellales</taxon>
        <taxon>Eggerthellaceae</taxon>
        <taxon>Enteroscipio</taxon>
    </lineage>
</organism>
<dbReference type="PANTHER" id="PTHR43734">
    <property type="entry name" value="PHYTOENE DESATURASE"/>
    <property type="match status" value="1"/>
</dbReference>
<evidence type="ECO:0000256" key="1">
    <source>
        <dbReference type="SAM" id="MobiDB-lite"/>
    </source>
</evidence>
<feature type="region of interest" description="Disordered" evidence="1">
    <location>
        <begin position="35"/>
        <end position="59"/>
    </location>
</feature>
<dbReference type="PANTHER" id="PTHR43734:SF1">
    <property type="entry name" value="PHYTOENE DESATURASE"/>
    <property type="match status" value="1"/>
</dbReference>
<evidence type="ECO:0000313" key="4">
    <source>
        <dbReference type="Proteomes" id="UP000236197"/>
    </source>
</evidence>